<organism evidence="1 2">
    <name type="scientific">Plakobranchus ocellatus</name>
    <dbReference type="NCBI Taxonomy" id="259542"/>
    <lineage>
        <taxon>Eukaryota</taxon>
        <taxon>Metazoa</taxon>
        <taxon>Spiralia</taxon>
        <taxon>Lophotrochozoa</taxon>
        <taxon>Mollusca</taxon>
        <taxon>Gastropoda</taxon>
        <taxon>Heterobranchia</taxon>
        <taxon>Euthyneura</taxon>
        <taxon>Panpulmonata</taxon>
        <taxon>Sacoglossa</taxon>
        <taxon>Placobranchoidea</taxon>
        <taxon>Plakobranchidae</taxon>
        <taxon>Plakobranchus</taxon>
    </lineage>
</organism>
<evidence type="ECO:0000313" key="2">
    <source>
        <dbReference type="Proteomes" id="UP000735302"/>
    </source>
</evidence>
<dbReference type="EMBL" id="BLXT01002484">
    <property type="protein sequence ID" value="GFN95173.1"/>
    <property type="molecule type" value="Genomic_DNA"/>
</dbReference>
<keyword evidence="2" id="KW-1185">Reference proteome</keyword>
<reference evidence="1 2" key="1">
    <citation type="journal article" date="2021" name="Elife">
        <title>Chloroplast acquisition without the gene transfer in kleptoplastic sea slugs, Plakobranchus ocellatus.</title>
        <authorList>
            <person name="Maeda T."/>
            <person name="Takahashi S."/>
            <person name="Yoshida T."/>
            <person name="Shimamura S."/>
            <person name="Takaki Y."/>
            <person name="Nagai Y."/>
            <person name="Toyoda A."/>
            <person name="Suzuki Y."/>
            <person name="Arimoto A."/>
            <person name="Ishii H."/>
            <person name="Satoh N."/>
            <person name="Nishiyama T."/>
            <person name="Hasebe M."/>
            <person name="Maruyama T."/>
            <person name="Minagawa J."/>
            <person name="Obokata J."/>
            <person name="Shigenobu S."/>
        </authorList>
    </citation>
    <scope>NUCLEOTIDE SEQUENCE [LARGE SCALE GENOMIC DNA]</scope>
</reference>
<proteinExistence type="predicted"/>
<protein>
    <submittedName>
        <fullName evidence="1">Uncharacterized protein</fullName>
    </submittedName>
</protein>
<accession>A0AAV3ZIN0</accession>
<sequence>MTSGFLAFVRLDLDIILEIATERLLRMICWSNALATEPSTANVTFYLCAYQVLHLSRRSYLSLDTILENHRDDNVIAFTPLSLLIRVFVFLSYL</sequence>
<name>A0AAV3ZIN0_9GAST</name>
<evidence type="ECO:0000313" key="1">
    <source>
        <dbReference type="EMBL" id="GFN95173.1"/>
    </source>
</evidence>
<dbReference type="AlphaFoldDB" id="A0AAV3ZIN0"/>
<gene>
    <name evidence="1" type="ORF">PoB_002167900</name>
</gene>
<dbReference type="Proteomes" id="UP000735302">
    <property type="component" value="Unassembled WGS sequence"/>
</dbReference>
<comment type="caution">
    <text evidence="1">The sequence shown here is derived from an EMBL/GenBank/DDBJ whole genome shotgun (WGS) entry which is preliminary data.</text>
</comment>